<dbReference type="RefSeq" id="XP_025579489.1">
    <property type="nucleotide sequence ID" value="XM_025720759.1"/>
</dbReference>
<gene>
    <name evidence="2" type="ORF">BO80DRAFT_431689</name>
</gene>
<dbReference type="AlphaFoldDB" id="A0A395HBE1"/>
<dbReference type="VEuPathDB" id="FungiDB:BO80DRAFT_431689"/>
<evidence type="ECO:0000256" key="1">
    <source>
        <dbReference type="SAM" id="MobiDB-lite"/>
    </source>
</evidence>
<protein>
    <submittedName>
        <fullName evidence="2">Uncharacterized protein</fullName>
    </submittedName>
</protein>
<evidence type="ECO:0000313" key="3">
    <source>
        <dbReference type="Proteomes" id="UP000249402"/>
    </source>
</evidence>
<organism evidence="2 3">
    <name type="scientific">Aspergillus ibericus CBS 121593</name>
    <dbReference type="NCBI Taxonomy" id="1448316"/>
    <lineage>
        <taxon>Eukaryota</taxon>
        <taxon>Fungi</taxon>
        <taxon>Dikarya</taxon>
        <taxon>Ascomycota</taxon>
        <taxon>Pezizomycotina</taxon>
        <taxon>Eurotiomycetes</taxon>
        <taxon>Eurotiomycetidae</taxon>
        <taxon>Eurotiales</taxon>
        <taxon>Aspergillaceae</taxon>
        <taxon>Aspergillus</taxon>
        <taxon>Aspergillus subgen. Circumdati</taxon>
    </lineage>
</organism>
<dbReference type="GeneID" id="37225624"/>
<name>A0A395HBE1_9EURO</name>
<dbReference type="OrthoDB" id="10469999at2759"/>
<dbReference type="Proteomes" id="UP000249402">
    <property type="component" value="Unassembled WGS sequence"/>
</dbReference>
<dbReference type="EMBL" id="KZ824422">
    <property type="protein sequence ID" value="RAL05162.1"/>
    <property type="molecule type" value="Genomic_DNA"/>
</dbReference>
<feature type="region of interest" description="Disordered" evidence="1">
    <location>
        <begin position="162"/>
        <end position="188"/>
    </location>
</feature>
<feature type="compositionally biased region" description="Gly residues" evidence="1">
    <location>
        <begin position="179"/>
        <end position="188"/>
    </location>
</feature>
<reference evidence="2 3" key="1">
    <citation type="submission" date="2018-02" db="EMBL/GenBank/DDBJ databases">
        <title>The genomes of Aspergillus section Nigri reveals drivers in fungal speciation.</title>
        <authorList>
            <consortium name="DOE Joint Genome Institute"/>
            <person name="Vesth T.C."/>
            <person name="Nybo J."/>
            <person name="Theobald S."/>
            <person name="Brandl J."/>
            <person name="Frisvad J.C."/>
            <person name="Nielsen K.F."/>
            <person name="Lyhne E.K."/>
            <person name="Kogle M.E."/>
            <person name="Kuo A."/>
            <person name="Riley R."/>
            <person name="Clum A."/>
            <person name="Nolan M."/>
            <person name="Lipzen A."/>
            <person name="Salamov A."/>
            <person name="Henrissat B."/>
            <person name="Wiebenga A."/>
            <person name="De vries R.P."/>
            <person name="Grigoriev I.V."/>
            <person name="Mortensen U.H."/>
            <person name="Andersen M.R."/>
            <person name="Baker S.E."/>
        </authorList>
    </citation>
    <scope>NUCLEOTIDE SEQUENCE [LARGE SCALE GENOMIC DNA]</scope>
    <source>
        <strain evidence="2 3">CBS 121593</strain>
    </source>
</reference>
<evidence type="ECO:0000313" key="2">
    <source>
        <dbReference type="EMBL" id="RAL05162.1"/>
    </source>
</evidence>
<sequence>MPSKTPPEDNLIIDDLLTWQDRLLDFFLAKPTQGPHNCQDGFSTHMKCTLTVQQTFQNVNFHSLILSHDKYGDFFILIAGPEQASPKVLASTMASWITTGNSLEPAMFESGETRIERNEHRGTQIFAHLVGEKVMFYKRGGLVVLGNEELCRMGEVDGQDSRDIGGILNQGPPLPIRGDGAGGIEKEE</sequence>
<proteinExistence type="predicted"/>
<accession>A0A395HBE1</accession>
<keyword evidence="3" id="KW-1185">Reference proteome</keyword>